<feature type="domain" description="ABC transmembrane type-1" evidence="8">
    <location>
        <begin position="79"/>
        <end position="296"/>
    </location>
</feature>
<dbReference type="PANTHER" id="PTHR43005:SF1">
    <property type="entry name" value="SPERMIDINE_PUTRESCINE TRANSPORT SYSTEM PERMEASE PROTEIN"/>
    <property type="match status" value="1"/>
</dbReference>
<protein>
    <submittedName>
        <fullName evidence="9">ABC transporter permease</fullName>
    </submittedName>
</protein>
<keyword evidence="4 7" id="KW-0812">Transmembrane</keyword>
<dbReference type="Proteomes" id="UP000050331">
    <property type="component" value="Chromosome"/>
</dbReference>
<dbReference type="EMBL" id="CP013862">
    <property type="protein sequence ID" value="ALX50124.1"/>
    <property type="molecule type" value="Genomic_DNA"/>
</dbReference>
<dbReference type="STRING" id="1472767.AOX59_16995"/>
<evidence type="ECO:0000256" key="2">
    <source>
        <dbReference type="ARBA" id="ARBA00022448"/>
    </source>
</evidence>
<dbReference type="KEGG" id="lao:AOX59_16995"/>
<evidence type="ECO:0000259" key="8">
    <source>
        <dbReference type="PROSITE" id="PS50928"/>
    </source>
</evidence>
<keyword evidence="2 7" id="KW-0813">Transport</keyword>
<organism evidence="9 10">
    <name type="scientific">Lentibacillus amyloliquefaciens</name>
    <dbReference type="NCBI Taxonomy" id="1472767"/>
    <lineage>
        <taxon>Bacteria</taxon>
        <taxon>Bacillati</taxon>
        <taxon>Bacillota</taxon>
        <taxon>Bacilli</taxon>
        <taxon>Bacillales</taxon>
        <taxon>Bacillaceae</taxon>
        <taxon>Lentibacillus</taxon>
    </lineage>
</organism>
<evidence type="ECO:0000256" key="7">
    <source>
        <dbReference type="RuleBase" id="RU363032"/>
    </source>
</evidence>
<keyword evidence="3" id="KW-1003">Cell membrane</keyword>
<dbReference type="AlphaFoldDB" id="A0A0U4EA31"/>
<gene>
    <name evidence="9" type="ORF">AOX59_16995</name>
</gene>
<evidence type="ECO:0000256" key="5">
    <source>
        <dbReference type="ARBA" id="ARBA00022989"/>
    </source>
</evidence>
<feature type="transmembrane region" description="Helical" evidence="7">
    <location>
        <begin position="279"/>
        <end position="299"/>
    </location>
</feature>
<feature type="transmembrane region" description="Helical" evidence="7">
    <location>
        <begin position="75"/>
        <end position="104"/>
    </location>
</feature>
<evidence type="ECO:0000256" key="4">
    <source>
        <dbReference type="ARBA" id="ARBA00022692"/>
    </source>
</evidence>
<evidence type="ECO:0000256" key="3">
    <source>
        <dbReference type="ARBA" id="ARBA00022475"/>
    </source>
</evidence>
<reference evidence="9 10" key="1">
    <citation type="submission" date="2016-01" db="EMBL/GenBank/DDBJ databases">
        <title>Complete genome sequence of strain Lentibacillus amyloliquefaciens LAM0015T isolated from saline sediment.</title>
        <authorList>
            <person name="Wang J.-L."/>
            <person name="He M.-X."/>
        </authorList>
    </citation>
    <scope>NUCLEOTIDE SEQUENCE [LARGE SCALE GENOMIC DNA]</scope>
    <source>
        <strain evidence="9 10">LAM0015</strain>
    </source>
</reference>
<evidence type="ECO:0000313" key="9">
    <source>
        <dbReference type="EMBL" id="ALX50124.1"/>
    </source>
</evidence>
<dbReference type="GO" id="GO:0005886">
    <property type="term" value="C:plasma membrane"/>
    <property type="evidence" value="ECO:0007669"/>
    <property type="project" value="UniProtKB-SubCell"/>
</dbReference>
<dbReference type="PANTHER" id="PTHR43005">
    <property type="entry name" value="BLR7065 PROTEIN"/>
    <property type="match status" value="1"/>
</dbReference>
<dbReference type="OrthoDB" id="9783714at2"/>
<dbReference type="PROSITE" id="PS50928">
    <property type="entry name" value="ABC_TM1"/>
    <property type="match status" value="1"/>
</dbReference>
<evidence type="ECO:0000313" key="10">
    <source>
        <dbReference type="Proteomes" id="UP000050331"/>
    </source>
</evidence>
<feature type="transmembrane region" description="Helical" evidence="7">
    <location>
        <begin position="21"/>
        <end position="42"/>
    </location>
</feature>
<evidence type="ECO:0000256" key="6">
    <source>
        <dbReference type="ARBA" id="ARBA00023136"/>
    </source>
</evidence>
<dbReference type="Pfam" id="PF00528">
    <property type="entry name" value="BPD_transp_1"/>
    <property type="match status" value="1"/>
</dbReference>
<dbReference type="Gene3D" id="1.10.3720.10">
    <property type="entry name" value="MetI-like"/>
    <property type="match status" value="1"/>
</dbReference>
<sequence>MSTYNKNVSGLRKIKNRFSNSPLPWLLPLLSVLVFVFLYPVAEIVRLSFTDATLNADDYSYTLDSYKSLFTNPGFIQMLFVTGTFVFFSITLQMLFGFLIALIIDQGEKRNLRGTVFTRTAVLTAWAIPGVIIGIIWQMLYNETDAGIINYLLSLVGIGPIPFLSNPTSALIAVIFSNVWRGTAFSMILIYAGLKTLPADVLESAKIDGANAMQRGMKVILPMLTPMLLINLVIISIDTFNTFDMVMALTGGGPGQSTEVISLSIYNSIFNQFNLGQGAATSVVLLTINVVMTIVYILILGRGEKDAA</sequence>
<dbReference type="InterPro" id="IPR035906">
    <property type="entry name" value="MetI-like_sf"/>
</dbReference>
<dbReference type="GO" id="GO:0055085">
    <property type="term" value="P:transmembrane transport"/>
    <property type="evidence" value="ECO:0007669"/>
    <property type="project" value="InterPro"/>
</dbReference>
<keyword evidence="6 7" id="KW-0472">Membrane</keyword>
<evidence type="ECO:0000256" key="1">
    <source>
        <dbReference type="ARBA" id="ARBA00004651"/>
    </source>
</evidence>
<proteinExistence type="inferred from homology"/>
<dbReference type="CDD" id="cd06261">
    <property type="entry name" value="TM_PBP2"/>
    <property type="match status" value="1"/>
</dbReference>
<feature type="transmembrane region" description="Helical" evidence="7">
    <location>
        <begin position="116"/>
        <end position="140"/>
    </location>
</feature>
<keyword evidence="5 7" id="KW-1133">Transmembrane helix</keyword>
<accession>A0A0U4EA31</accession>
<comment type="similarity">
    <text evidence="7">Belongs to the binding-protein-dependent transport system permease family.</text>
</comment>
<feature type="transmembrane region" description="Helical" evidence="7">
    <location>
        <begin position="219"/>
        <end position="237"/>
    </location>
</feature>
<dbReference type="SUPFAM" id="SSF161098">
    <property type="entry name" value="MetI-like"/>
    <property type="match status" value="1"/>
</dbReference>
<dbReference type="InterPro" id="IPR000515">
    <property type="entry name" value="MetI-like"/>
</dbReference>
<keyword evidence="10" id="KW-1185">Reference proteome</keyword>
<name>A0A0U4EA31_9BACI</name>
<comment type="subcellular location">
    <subcellularLocation>
        <location evidence="1 7">Cell membrane</location>
        <topology evidence="1 7">Multi-pass membrane protein</topology>
    </subcellularLocation>
</comment>